<feature type="domain" description="SSD" evidence="7">
    <location>
        <begin position="238"/>
        <end position="366"/>
    </location>
</feature>
<evidence type="ECO:0000256" key="5">
    <source>
        <dbReference type="ARBA" id="ARBA00023136"/>
    </source>
</evidence>
<dbReference type="AlphaFoldDB" id="A0A5C6A5B9"/>
<keyword evidence="2" id="KW-1003">Cell membrane</keyword>
<feature type="transmembrane region" description="Helical" evidence="6">
    <location>
        <begin position="266"/>
        <end position="289"/>
    </location>
</feature>
<protein>
    <submittedName>
        <fullName evidence="8">Multidrug efflux system subunit MdtC</fullName>
    </submittedName>
</protein>
<proteinExistence type="predicted"/>
<dbReference type="RefSeq" id="WP_146522353.1">
    <property type="nucleotide sequence ID" value="NZ_CP151726.1"/>
</dbReference>
<reference evidence="8 9" key="1">
    <citation type="submission" date="2019-02" db="EMBL/GenBank/DDBJ databases">
        <title>Deep-cultivation of Planctomycetes and their phenomic and genomic characterization uncovers novel biology.</title>
        <authorList>
            <person name="Wiegand S."/>
            <person name="Jogler M."/>
            <person name="Boedeker C."/>
            <person name="Pinto D."/>
            <person name="Vollmers J."/>
            <person name="Rivas-Marin E."/>
            <person name="Kohn T."/>
            <person name="Peeters S.H."/>
            <person name="Heuer A."/>
            <person name="Rast P."/>
            <person name="Oberbeckmann S."/>
            <person name="Bunk B."/>
            <person name="Jeske O."/>
            <person name="Meyerdierks A."/>
            <person name="Storesund J.E."/>
            <person name="Kallscheuer N."/>
            <person name="Luecker S."/>
            <person name="Lage O.M."/>
            <person name="Pohl T."/>
            <person name="Merkel B.J."/>
            <person name="Hornburger P."/>
            <person name="Mueller R.-W."/>
            <person name="Bruemmer F."/>
            <person name="Labrenz M."/>
            <person name="Spormann A.M."/>
            <person name="Op Den Camp H."/>
            <person name="Overmann J."/>
            <person name="Amann R."/>
            <person name="Jetten M.S.M."/>
            <person name="Mascher T."/>
            <person name="Medema M.H."/>
            <person name="Devos D.P."/>
            <person name="Kaster A.-K."/>
            <person name="Ovreas L."/>
            <person name="Rohde M."/>
            <person name="Galperin M.Y."/>
            <person name="Jogler C."/>
        </authorList>
    </citation>
    <scope>NUCLEOTIDE SEQUENCE [LARGE SCALE GENOMIC DNA]</scope>
    <source>
        <strain evidence="8 9">Pla52n</strain>
    </source>
</reference>
<dbReference type="Proteomes" id="UP000320176">
    <property type="component" value="Unassembled WGS sequence"/>
</dbReference>
<dbReference type="SUPFAM" id="SSF82866">
    <property type="entry name" value="Multidrug efflux transporter AcrB transmembrane domain"/>
    <property type="match status" value="2"/>
</dbReference>
<feature type="transmembrane region" description="Helical" evidence="6">
    <location>
        <begin position="344"/>
        <end position="367"/>
    </location>
</feature>
<evidence type="ECO:0000313" key="8">
    <source>
        <dbReference type="EMBL" id="TWT94498.1"/>
    </source>
</evidence>
<evidence type="ECO:0000313" key="9">
    <source>
        <dbReference type="Proteomes" id="UP000320176"/>
    </source>
</evidence>
<dbReference type="OrthoDB" id="221904at2"/>
<evidence type="ECO:0000256" key="2">
    <source>
        <dbReference type="ARBA" id="ARBA00022475"/>
    </source>
</evidence>
<evidence type="ECO:0000256" key="3">
    <source>
        <dbReference type="ARBA" id="ARBA00022692"/>
    </source>
</evidence>
<feature type="transmembrane region" description="Helical" evidence="6">
    <location>
        <begin position="241"/>
        <end position="260"/>
    </location>
</feature>
<comment type="subcellular location">
    <subcellularLocation>
        <location evidence="1">Cell membrane</location>
        <topology evidence="1">Multi-pass membrane protein</topology>
    </subcellularLocation>
</comment>
<dbReference type="InterPro" id="IPR000731">
    <property type="entry name" value="SSD"/>
</dbReference>
<feature type="transmembrane region" description="Helical" evidence="6">
    <location>
        <begin position="683"/>
        <end position="703"/>
    </location>
</feature>
<feature type="domain" description="SSD" evidence="7">
    <location>
        <begin position="623"/>
        <end position="737"/>
    </location>
</feature>
<name>A0A5C6A5B9_9BACT</name>
<accession>A0A5C6A5B9</accession>
<feature type="transmembrane region" description="Helical" evidence="6">
    <location>
        <begin position="637"/>
        <end position="662"/>
    </location>
</feature>
<dbReference type="EMBL" id="SJPN01000007">
    <property type="protein sequence ID" value="TWT94498.1"/>
    <property type="molecule type" value="Genomic_DNA"/>
</dbReference>
<feature type="transmembrane region" description="Helical" evidence="6">
    <location>
        <begin position="715"/>
        <end position="737"/>
    </location>
</feature>
<dbReference type="GO" id="GO:0005886">
    <property type="term" value="C:plasma membrane"/>
    <property type="evidence" value="ECO:0007669"/>
    <property type="project" value="UniProtKB-SubCell"/>
</dbReference>
<keyword evidence="9" id="KW-1185">Reference proteome</keyword>
<dbReference type="PANTHER" id="PTHR33406">
    <property type="entry name" value="MEMBRANE PROTEIN MJ1562-RELATED"/>
    <property type="match status" value="1"/>
</dbReference>
<gene>
    <name evidence="8" type="ORF">Pla52n_53190</name>
</gene>
<feature type="transmembrane region" description="Helical" evidence="6">
    <location>
        <begin position="214"/>
        <end position="234"/>
    </location>
</feature>
<dbReference type="PANTHER" id="PTHR33406:SF12">
    <property type="entry name" value="BLR2997 PROTEIN"/>
    <property type="match status" value="1"/>
</dbReference>
<dbReference type="InterPro" id="IPR004869">
    <property type="entry name" value="MMPL_dom"/>
</dbReference>
<keyword evidence="4 6" id="KW-1133">Transmembrane helix</keyword>
<evidence type="ECO:0000259" key="7">
    <source>
        <dbReference type="PROSITE" id="PS50156"/>
    </source>
</evidence>
<sequence length="746" mass="80823">MIRHIARLVLACPKFWAIGSVITTLVMAVCMTQISFDIQPSATITSDNQTSRDLARFHDEYGRDDNDVVLLIEGDDLLQWNQLQQLRKLRDQLQELPGVQYVASILDVRRRTGSMIPLIPRDVADDGAGFDAETLLSELIKHPISKDQLISDDGKMLAMWARIEGDSLAVSGITQVIEPTKRFARQYETDTGATVHIAGHTAIRDDVLNSLQRAMFISCTAAAIVAFFVALALFRGLVAVVVVVTAPAVGAIWTFGLMAACGEQVGGLLTALPNLVFTIGLTDSVHLLLEMQNELRAGRTSRNAAYRGLVRVGPACWLTSVTTVIGFGSLMLSRTPSVAAFGMWTAVGTSFAMLANIVVLPTLVMWLPKRWLITNATATHRMSDWIERMVAPMVRRSRLTAAIGVGLCVLLLGPALSQEPDIVWTETIPDHSSSAVAMRHADDKLGGALLCYVTVRWPESYQMPDSQIIKATARAQSILRAAPQFSGTFSIGNVLASVPGRTMRDRFRMIDRMPEAIQSGLMNESARSLVVTARVPNDGAAALNKRIQGVDVELEALRQEFPDFEFTITGTVVAASRNMNLVIMDLARSLAVAAVLIFIVFTIAFRSIKTGLLSVVPNVLPLLVTAAGLSFCGYPLLITAALTFSLCLGLAVDDTLHLLIRYRAVRRYDRDARSAAMKAVRQVGPALVVTTIILFSGFAAMMTSPLPGVRLFAGLSALTLVTALIGDLLIFPAMLVVGSSSSESKD</sequence>
<comment type="caution">
    <text evidence="8">The sequence shown here is derived from an EMBL/GenBank/DDBJ whole genome shotgun (WGS) entry which is preliminary data.</text>
</comment>
<keyword evidence="3 6" id="KW-0812">Transmembrane</keyword>
<feature type="transmembrane region" description="Helical" evidence="6">
    <location>
        <begin position="586"/>
        <end position="605"/>
    </location>
</feature>
<evidence type="ECO:0000256" key="1">
    <source>
        <dbReference type="ARBA" id="ARBA00004651"/>
    </source>
</evidence>
<keyword evidence="5 6" id="KW-0472">Membrane</keyword>
<evidence type="ECO:0000256" key="4">
    <source>
        <dbReference type="ARBA" id="ARBA00022989"/>
    </source>
</evidence>
<dbReference type="Gene3D" id="1.20.1640.10">
    <property type="entry name" value="Multidrug efflux transporter AcrB transmembrane domain"/>
    <property type="match status" value="2"/>
</dbReference>
<evidence type="ECO:0000256" key="6">
    <source>
        <dbReference type="SAM" id="Phobius"/>
    </source>
</evidence>
<dbReference type="Pfam" id="PF03176">
    <property type="entry name" value="MMPL"/>
    <property type="match status" value="2"/>
</dbReference>
<dbReference type="PROSITE" id="PS50156">
    <property type="entry name" value="SSD"/>
    <property type="match status" value="2"/>
</dbReference>
<feature type="transmembrane region" description="Helical" evidence="6">
    <location>
        <begin position="309"/>
        <end position="332"/>
    </location>
</feature>
<dbReference type="InterPro" id="IPR050545">
    <property type="entry name" value="Mycobact_MmpL"/>
</dbReference>
<organism evidence="8 9">
    <name type="scientific">Stieleria varia</name>
    <dbReference type="NCBI Taxonomy" id="2528005"/>
    <lineage>
        <taxon>Bacteria</taxon>
        <taxon>Pseudomonadati</taxon>
        <taxon>Planctomycetota</taxon>
        <taxon>Planctomycetia</taxon>
        <taxon>Pirellulales</taxon>
        <taxon>Pirellulaceae</taxon>
        <taxon>Stieleria</taxon>
    </lineage>
</organism>